<dbReference type="SMART" id="SM00450">
    <property type="entry name" value="RHOD"/>
    <property type="match status" value="1"/>
</dbReference>
<keyword evidence="2" id="KW-0808">Transferase</keyword>
<dbReference type="CDD" id="cd00158">
    <property type="entry name" value="RHOD"/>
    <property type="match status" value="1"/>
</dbReference>
<dbReference type="STRING" id="1302690.BUE76_23600"/>
<dbReference type="PANTHER" id="PTHR43031">
    <property type="entry name" value="FAD-DEPENDENT OXIDOREDUCTASE"/>
    <property type="match status" value="1"/>
</dbReference>
<evidence type="ECO:0000259" key="1">
    <source>
        <dbReference type="PROSITE" id="PS50206"/>
    </source>
</evidence>
<dbReference type="InterPro" id="IPR001763">
    <property type="entry name" value="Rhodanese-like_dom"/>
</dbReference>
<dbReference type="Gene3D" id="3.40.250.10">
    <property type="entry name" value="Rhodanese-like domain"/>
    <property type="match status" value="1"/>
</dbReference>
<dbReference type="GO" id="GO:0016740">
    <property type="term" value="F:transferase activity"/>
    <property type="evidence" value="ECO:0007669"/>
    <property type="project" value="UniProtKB-KW"/>
</dbReference>
<reference evidence="2 3" key="1">
    <citation type="submission" date="2016-11" db="EMBL/GenBank/DDBJ databases">
        <authorList>
            <person name="Jaros S."/>
            <person name="Januszkiewicz K."/>
            <person name="Wedrychowicz H."/>
        </authorList>
    </citation>
    <scope>NUCLEOTIDE SEQUENCE [LARGE SCALE GENOMIC DNA]</scope>
    <source>
        <strain evidence="2 3">DSM 26897</strain>
    </source>
</reference>
<organism evidence="2 3">
    <name type="scientific">Cnuella takakiae</name>
    <dbReference type="NCBI Taxonomy" id="1302690"/>
    <lineage>
        <taxon>Bacteria</taxon>
        <taxon>Pseudomonadati</taxon>
        <taxon>Bacteroidota</taxon>
        <taxon>Chitinophagia</taxon>
        <taxon>Chitinophagales</taxon>
        <taxon>Chitinophagaceae</taxon>
        <taxon>Cnuella</taxon>
    </lineage>
</organism>
<sequence>MIFGLSFIACQSHAQVKSGTFNFTLKMLLSRDVPEITVADAAKNSGRYMFLDAREQKEYNVSHLPSTRFVGYDSFSITFLNDLPKDKPLVVYCSIGKRSEDITRKLKKAGFTNVHNLYGGIFEWVNQGNQVYDLQNKPTDKIHAYGKLWGRFLDKGTKVY</sequence>
<dbReference type="Proteomes" id="UP000184368">
    <property type="component" value="Unassembled WGS sequence"/>
</dbReference>
<protein>
    <submittedName>
        <fullName evidence="2">Rhodanese-related sulfurtransferase</fullName>
    </submittedName>
</protein>
<feature type="domain" description="Rhodanese" evidence="1">
    <location>
        <begin position="44"/>
        <end position="133"/>
    </location>
</feature>
<evidence type="ECO:0000313" key="3">
    <source>
        <dbReference type="Proteomes" id="UP000184368"/>
    </source>
</evidence>
<dbReference type="OrthoDB" id="9808735at2"/>
<dbReference type="PANTHER" id="PTHR43031:SF16">
    <property type="entry name" value="OXIDOREDUCTASE"/>
    <property type="match status" value="1"/>
</dbReference>
<proteinExistence type="predicted"/>
<dbReference type="EMBL" id="FQUO01000001">
    <property type="protein sequence ID" value="SHE32290.1"/>
    <property type="molecule type" value="Genomic_DNA"/>
</dbReference>
<keyword evidence="3" id="KW-1185">Reference proteome</keyword>
<evidence type="ECO:0000313" key="2">
    <source>
        <dbReference type="EMBL" id="SHE32290.1"/>
    </source>
</evidence>
<dbReference type="InterPro" id="IPR050229">
    <property type="entry name" value="GlpE_sulfurtransferase"/>
</dbReference>
<name>A0A1M4SJ97_9BACT</name>
<dbReference type="PROSITE" id="PS50206">
    <property type="entry name" value="RHODANESE_3"/>
    <property type="match status" value="1"/>
</dbReference>
<gene>
    <name evidence="2" type="ORF">SAMN05444008_101145</name>
</gene>
<dbReference type="Pfam" id="PF00581">
    <property type="entry name" value="Rhodanese"/>
    <property type="match status" value="1"/>
</dbReference>
<dbReference type="SUPFAM" id="SSF52821">
    <property type="entry name" value="Rhodanese/Cell cycle control phosphatase"/>
    <property type="match status" value="1"/>
</dbReference>
<dbReference type="NCBIfam" id="NF045521">
    <property type="entry name" value="rhoda_near_glyco"/>
    <property type="match status" value="1"/>
</dbReference>
<dbReference type="InterPro" id="IPR036873">
    <property type="entry name" value="Rhodanese-like_dom_sf"/>
</dbReference>
<dbReference type="AlphaFoldDB" id="A0A1M4SJ97"/>
<accession>A0A1M4SJ97</accession>